<comment type="subcellular location">
    <subcellularLocation>
        <location evidence="1">Cytoplasm</location>
    </subcellularLocation>
</comment>
<dbReference type="PROSITE" id="PS51163">
    <property type="entry name" value="YRDC"/>
    <property type="match status" value="1"/>
</dbReference>
<reference evidence="13 14" key="1">
    <citation type="submission" date="2019-06" db="EMBL/GenBank/DDBJ databases">
        <title>Draft Genome Sequence of Candidatus Phytoplasma pini-Related Strain MDPP: A Resource for Comparative Genomics of Gymnosperm-infecting Phytoplasmas.</title>
        <authorList>
            <person name="Cai W."/>
            <person name="Costanzo S."/>
            <person name="Shao J."/>
            <person name="Zhao Y."/>
            <person name="Davis R."/>
        </authorList>
    </citation>
    <scope>NUCLEOTIDE SEQUENCE [LARGE SCALE GENOMIC DNA]</scope>
    <source>
        <strain evidence="13 14">MDPP</strain>
    </source>
</reference>
<comment type="caution">
    <text evidence="13">The sequence shown here is derived from an EMBL/GenBank/DDBJ whole genome shotgun (WGS) entry which is preliminary data.</text>
</comment>
<accession>A0A559KJ53</accession>
<keyword evidence="9" id="KW-0067">ATP-binding</keyword>
<comment type="similarity">
    <text evidence="2">Belongs to the SUA5 family.</text>
</comment>
<evidence type="ECO:0000256" key="1">
    <source>
        <dbReference type="ARBA" id="ARBA00004496"/>
    </source>
</evidence>
<dbReference type="PANTHER" id="PTHR17490:SF16">
    <property type="entry name" value="THREONYLCARBAMOYL-AMP SYNTHASE"/>
    <property type="match status" value="1"/>
</dbReference>
<dbReference type="GO" id="GO:0061710">
    <property type="term" value="F:L-threonylcarbamoyladenylate synthase"/>
    <property type="evidence" value="ECO:0007669"/>
    <property type="project" value="UniProtKB-EC"/>
</dbReference>
<sequence length="186" mass="21601">MILEIIIFPTDTVYGIGAKIEDTKSLDKIYQIKQRDKKKPISILFNNLSQMKDIVILNDRVQKLADFFWPGPLTLIVPTKIDFYNKTKERKIGIRIPNYPLTLEILKKKGPLRATSVNLSGQKPLNNYQEIVDRYKNLVDYIYPYDKNYKLSQKASTVLDTTMPIWKILRKGSISSEMIKKIIGDF</sequence>
<gene>
    <name evidence="13" type="primary">sua5</name>
    <name evidence="13" type="ORF">MDPP_001551</name>
</gene>
<evidence type="ECO:0000313" key="14">
    <source>
        <dbReference type="Proteomes" id="UP000320078"/>
    </source>
</evidence>
<dbReference type="GO" id="GO:0000049">
    <property type="term" value="F:tRNA binding"/>
    <property type="evidence" value="ECO:0007669"/>
    <property type="project" value="TreeGrafter"/>
</dbReference>
<proteinExistence type="inferred from homology"/>
<dbReference type="InterPro" id="IPR050156">
    <property type="entry name" value="TC-AMP_synthase_SUA5"/>
</dbReference>
<evidence type="ECO:0000313" key="13">
    <source>
        <dbReference type="EMBL" id="TVY12154.1"/>
    </source>
</evidence>
<protein>
    <recommendedName>
        <fullName evidence="10">L-threonylcarbamoyladenylate synthase</fullName>
        <ecNumber evidence="3">2.7.7.87</ecNumber>
    </recommendedName>
    <alternativeName>
        <fullName evidence="10">L-threonylcarbamoyladenylate synthase</fullName>
    </alternativeName>
</protein>
<dbReference type="Gene3D" id="3.90.870.10">
    <property type="entry name" value="DHBP synthase"/>
    <property type="match status" value="1"/>
</dbReference>
<dbReference type="RefSeq" id="WP_144658492.1">
    <property type="nucleotide sequence ID" value="NZ_VIAE01000008.1"/>
</dbReference>
<dbReference type="GO" id="GO:0008033">
    <property type="term" value="P:tRNA processing"/>
    <property type="evidence" value="ECO:0007669"/>
    <property type="project" value="UniProtKB-KW"/>
</dbReference>
<comment type="catalytic activity">
    <reaction evidence="11">
        <text>L-threonine + hydrogencarbonate + ATP = L-threonylcarbamoyladenylate + diphosphate + H2O</text>
        <dbReference type="Rhea" id="RHEA:36407"/>
        <dbReference type="ChEBI" id="CHEBI:15377"/>
        <dbReference type="ChEBI" id="CHEBI:17544"/>
        <dbReference type="ChEBI" id="CHEBI:30616"/>
        <dbReference type="ChEBI" id="CHEBI:33019"/>
        <dbReference type="ChEBI" id="CHEBI:57926"/>
        <dbReference type="ChEBI" id="CHEBI:73682"/>
        <dbReference type="EC" id="2.7.7.87"/>
    </reaction>
</comment>
<dbReference type="Pfam" id="PF01300">
    <property type="entry name" value="Sua5_yciO_yrdC"/>
    <property type="match status" value="1"/>
</dbReference>
<evidence type="ECO:0000256" key="8">
    <source>
        <dbReference type="ARBA" id="ARBA00022741"/>
    </source>
</evidence>
<dbReference type="InterPro" id="IPR017945">
    <property type="entry name" value="DHBP_synth_RibB-like_a/b_dom"/>
</dbReference>
<keyword evidence="7" id="KW-0548">Nucleotidyltransferase</keyword>
<dbReference type="InterPro" id="IPR006070">
    <property type="entry name" value="Sua5-like_dom"/>
</dbReference>
<evidence type="ECO:0000256" key="4">
    <source>
        <dbReference type="ARBA" id="ARBA00022490"/>
    </source>
</evidence>
<evidence type="ECO:0000256" key="11">
    <source>
        <dbReference type="ARBA" id="ARBA00048366"/>
    </source>
</evidence>
<dbReference type="Proteomes" id="UP000320078">
    <property type="component" value="Unassembled WGS sequence"/>
</dbReference>
<evidence type="ECO:0000256" key="3">
    <source>
        <dbReference type="ARBA" id="ARBA00012584"/>
    </source>
</evidence>
<dbReference type="NCBIfam" id="TIGR00057">
    <property type="entry name" value="L-threonylcarbamoyladenylate synthase"/>
    <property type="match status" value="1"/>
</dbReference>
<dbReference type="OrthoDB" id="397661at2"/>
<evidence type="ECO:0000259" key="12">
    <source>
        <dbReference type="PROSITE" id="PS51163"/>
    </source>
</evidence>
<name>A0A559KJ53_9MOLU</name>
<dbReference type="EMBL" id="VIAE01000008">
    <property type="protein sequence ID" value="TVY12154.1"/>
    <property type="molecule type" value="Genomic_DNA"/>
</dbReference>
<keyword evidence="14" id="KW-1185">Reference proteome</keyword>
<keyword evidence="5" id="KW-0808">Transferase</keyword>
<dbReference type="GO" id="GO:0005524">
    <property type="term" value="F:ATP binding"/>
    <property type="evidence" value="ECO:0007669"/>
    <property type="project" value="UniProtKB-KW"/>
</dbReference>
<evidence type="ECO:0000256" key="2">
    <source>
        <dbReference type="ARBA" id="ARBA00007663"/>
    </source>
</evidence>
<dbReference type="AlphaFoldDB" id="A0A559KJ53"/>
<dbReference type="EC" id="2.7.7.87" evidence="3"/>
<evidence type="ECO:0000256" key="7">
    <source>
        <dbReference type="ARBA" id="ARBA00022695"/>
    </source>
</evidence>
<dbReference type="PANTHER" id="PTHR17490">
    <property type="entry name" value="SUA5"/>
    <property type="match status" value="1"/>
</dbReference>
<keyword evidence="6" id="KW-0819">tRNA processing</keyword>
<dbReference type="GO" id="GO:0005737">
    <property type="term" value="C:cytoplasm"/>
    <property type="evidence" value="ECO:0007669"/>
    <property type="project" value="UniProtKB-SubCell"/>
</dbReference>
<evidence type="ECO:0000256" key="9">
    <source>
        <dbReference type="ARBA" id="ARBA00022840"/>
    </source>
</evidence>
<keyword evidence="8" id="KW-0547">Nucleotide-binding</keyword>
<keyword evidence="4" id="KW-0963">Cytoplasm</keyword>
<dbReference type="SUPFAM" id="SSF55821">
    <property type="entry name" value="YrdC/RibB"/>
    <property type="match status" value="1"/>
</dbReference>
<dbReference type="GO" id="GO:0003725">
    <property type="term" value="F:double-stranded RNA binding"/>
    <property type="evidence" value="ECO:0007669"/>
    <property type="project" value="InterPro"/>
</dbReference>
<organism evidence="13 14">
    <name type="scientific">Candidatus Phytoplasma pini</name>
    <dbReference type="NCBI Taxonomy" id="267362"/>
    <lineage>
        <taxon>Bacteria</taxon>
        <taxon>Bacillati</taxon>
        <taxon>Mycoplasmatota</taxon>
        <taxon>Mollicutes</taxon>
        <taxon>Acholeplasmatales</taxon>
        <taxon>Acholeplasmataceae</taxon>
        <taxon>Candidatus Phytoplasma</taxon>
    </lineage>
</organism>
<evidence type="ECO:0000256" key="10">
    <source>
        <dbReference type="ARBA" id="ARBA00029774"/>
    </source>
</evidence>
<feature type="domain" description="YrdC-like" evidence="12">
    <location>
        <begin position="1"/>
        <end position="174"/>
    </location>
</feature>
<dbReference type="GO" id="GO:0006450">
    <property type="term" value="P:regulation of translational fidelity"/>
    <property type="evidence" value="ECO:0007669"/>
    <property type="project" value="TreeGrafter"/>
</dbReference>
<evidence type="ECO:0000256" key="5">
    <source>
        <dbReference type="ARBA" id="ARBA00022679"/>
    </source>
</evidence>
<evidence type="ECO:0000256" key="6">
    <source>
        <dbReference type="ARBA" id="ARBA00022694"/>
    </source>
</evidence>